<reference evidence="1" key="1">
    <citation type="journal article" date="2005" name="Environ. Microbiol.">
        <title>Genetic and functional properties of uncultivated thermophilic crenarchaeotes from a subsurface gold mine as revealed by analysis of genome fragments.</title>
        <authorList>
            <person name="Nunoura T."/>
            <person name="Hirayama H."/>
            <person name="Takami H."/>
            <person name="Oida H."/>
            <person name="Nishi S."/>
            <person name="Shimamura S."/>
            <person name="Suzuki Y."/>
            <person name="Inagaki F."/>
            <person name="Takai K."/>
            <person name="Nealson K.H."/>
            <person name="Horikoshi K."/>
        </authorList>
    </citation>
    <scope>NUCLEOTIDE SEQUENCE</scope>
</reference>
<gene>
    <name evidence="1" type="ORF">HGMM_F55G01C27</name>
</gene>
<protein>
    <submittedName>
        <fullName evidence="1">Uncharacterized protein</fullName>
    </submittedName>
</protein>
<sequence>MDWFCPVVFAVESLTKFPEVRRLVRYVQEFLYVTKGILRMVGFKKLSNPLPFFLRGMAAVDTHLFVGLSPATIVELDLESGRLVDFFNYSPDLAHTIHGLAVEKVG</sequence>
<dbReference type="AlphaFoldDB" id="H5SQ63"/>
<organism evidence="1">
    <name type="scientific">uncultured Chloroflexota bacterium</name>
    <dbReference type="NCBI Taxonomy" id="166587"/>
    <lineage>
        <taxon>Bacteria</taxon>
        <taxon>Bacillati</taxon>
        <taxon>Chloroflexota</taxon>
        <taxon>environmental samples</taxon>
    </lineage>
</organism>
<proteinExistence type="predicted"/>
<reference evidence="1" key="2">
    <citation type="journal article" date="2012" name="PLoS ONE">
        <title>A Deeply Branching Thermophilic Bacterium with an Ancient Acetyl-CoA Pathway Dominates a Subsurface Ecosystem.</title>
        <authorList>
            <person name="Takami H."/>
            <person name="Noguchi H."/>
            <person name="Takaki Y."/>
            <person name="Uchiyama I."/>
            <person name="Toyoda A."/>
            <person name="Nishi S."/>
            <person name="Chee G.-J."/>
            <person name="Arai W."/>
            <person name="Nunoura T."/>
            <person name="Itoh T."/>
            <person name="Hattori M."/>
            <person name="Takai K."/>
        </authorList>
    </citation>
    <scope>NUCLEOTIDE SEQUENCE</scope>
</reference>
<dbReference type="EMBL" id="AP011799">
    <property type="protein sequence ID" value="BAL58299.1"/>
    <property type="molecule type" value="Genomic_DNA"/>
</dbReference>
<accession>H5SQ63</accession>
<evidence type="ECO:0000313" key="1">
    <source>
        <dbReference type="EMBL" id="BAL58299.1"/>
    </source>
</evidence>
<name>H5SQ63_9CHLR</name>